<keyword evidence="3" id="KW-0808">Transferase</keyword>
<dbReference type="InterPro" id="IPR044946">
    <property type="entry name" value="Restrct_endonuc_typeI_TRD_sf"/>
</dbReference>
<dbReference type="SUPFAM" id="SSF116734">
    <property type="entry name" value="DNA methylase specificity domain"/>
    <property type="match status" value="2"/>
</dbReference>
<dbReference type="GO" id="GO:0008168">
    <property type="term" value="F:methyltransferase activity"/>
    <property type="evidence" value="ECO:0007669"/>
    <property type="project" value="UniProtKB-KW"/>
</dbReference>
<protein>
    <submittedName>
        <fullName evidence="3">Putative DNA methylase-type I restriction-modification system</fullName>
    </submittedName>
</protein>
<evidence type="ECO:0000256" key="1">
    <source>
        <dbReference type="ARBA" id="ARBA00022747"/>
    </source>
</evidence>
<keyword evidence="1" id="KW-0680">Restriction system</keyword>
<dbReference type="PANTHER" id="PTHR30408:SF12">
    <property type="entry name" value="TYPE I RESTRICTION ENZYME MJAVIII SPECIFICITY SUBUNIT"/>
    <property type="match status" value="1"/>
</dbReference>
<sequence length="479" mass="52699">MQYSVVARSSITGSVFGDRIDAEFYLPQYLERDALLEKTAHAKLRALVSKIDVGHVGPMTAEYAPSGVWLIQTQNVREFFLDETKKIAVNEDFHRRRLKSHVIHNDILIARSGSFGSAAVYLGDTAVNCSDIIIIRAIETMVDPLYLVAFLNSAFGREQLCRFASGGLQGHVNLTILENLKIALFPLLQNLVARAVAAGYRDLQKAASLYEAAQADLMAELGVSGWNPEHRLSFIARHAEARRAGRLDAEYFQPKYSRLIGAITRYPGGCATLGSLFSIHKCVEVGSAAYREEGVPFVRVSNLSPFGITEEKYITPELYEKLRHHQPRQGEILLSKDATPGIACYLCEPPRTMLPAGGILRLAAKKDVPRNALRGEVAALVMNSPIVREQIQRDVGGSVIPHWRPDQVAATLLPVLADAAQNALQKKLMESSALRERAKTLLESAKRAIETAVTRGEADAAGFLAAELRRLSVSDTTRE</sequence>
<dbReference type="GO" id="GO:0003677">
    <property type="term" value="F:DNA binding"/>
    <property type="evidence" value="ECO:0007669"/>
    <property type="project" value="UniProtKB-KW"/>
</dbReference>
<dbReference type="EMBL" id="FLUQ01000002">
    <property type="protein sequence ID" value="SBW06174.1"/>
    <property type="molecule type" value="Genomic_DNA"/>
</dbReference>
<dbReference type="PANTHER" id="PTHR30408">
    <property type="entry name" value="TYPE-1 RESTRICTION ENZYME ECOKI SPECIFICITY PROTEIN"/>
    <property type="match status" value="1"/>
</dbReference>
<accession>A0A212K365</accession>
<evidence type="ECO:0000256" key="2">
    <source>
        <dbReference type="ARBA" id="ARBA00023125"/>
    </source>
</evidence>
<gene>
    <name evidence="3" type="ORF">KL86DPRO_20616</name>
</gene>
<reference evidence="3" key="1">
    <citation type="submission" date="2016-04" db="EMBL/GenBank/DDBJ databases">
        <authorList>
            <person name="Evans L.H."/>
            <person name="Alamgir A."/>
            <person name="Owens N."/>
            <person name="Weber N.D."/>
            <person name="Virtaneva K."/>
            <person name="Barbian K."/>
            <person name="Babar A."/>
            <person name="Rosenke K."/>
        </authorList>
    </citation>
    <scope>NUCLEOTIDE SEQUENCE</scope>
    <source>
        <strain evidence="3">86</strain>
    </source>
</reference>
<keyword evidence="3" id="KW-0489">Methyltransferase</keyword>
<name>A0A212K365_9DELT</name>
<dbReference type="InterPro" id="IPR052021">
    <property type="entry name" value="Type-I_RS_S_subunit"/>
</dbReference>
<dbReference type="AlphaFoldDB" id="A0A212K365"/>
<dbReference type="GO" id="GO:0032259">
    <property type="term" value="P:methylation"/>
    <property type="evidence" value="ECO:0007669"/>
    <property type="project" value="UniProtKB-KW"/>
</dbReference>
<evidence type="ECO:0000313" key="3">
    <source>
        <dbReference type="EMBL" id="SBW06174.1"/>
    </source>
</evidence>
<proteinExistence type="predicted"/>
<organism evidence="3">
    <name type="scientific">uncultured delta proteobacterium</name>
    <dbReference type="NCBI Taxonomy" id="34034"/>
    <lineage>
        <taxon>Bacteria</taxon>
        <taxon>Deltaproteobacteria</taxon>
        <taxon>environmental samples</taxon>
    </lineage>
</organism>
<dbReference type="Gene3D" id="3.90.220.20">
    <property type="entry name" value="DNA methylase specificity domains"/>
    <property type="match status" value="2"/>
</dbReference>
<dbReference type="GO" id="GO:0009307">
    <property type="term" value="P:DNA restriction-modification system"/>
    <property type="evidence" value="ECO:0007669"/>
    <property type="project" value="UniProtKB-KW"/>
</dbReference>
<keyword evidence="2" id="KW-0238">DNA-binding</keyword>